<evidence type="ECO:0000313" key="2">
    <source>
        <dbReference type="EMBL" id="KAG2428729.1"/>
    </source>
</evidence>
<evidence type="ECO:0000313" key="3">
    <source>
        <dbReference type="Proteomes" id="UP000650467"/>
    </source>
</evidence>
<accession>A0A835VX27</accession>
<reference evidence="2" key="1">
    <citation type="journal article" date="2020" name="bioRxiv">
        <title>Comparative genomics of Chlamydomonas.</title>
        <authorList>
            <person name="Craig R.J."/>
            <person name="Hasan A.R."/>
            <person name="Ness R.W."/>
            <person name="Keightley P.D."/>
        </authorList>
    </citation>
    <scope>NUCLEOTIDE SEQUENCE</scope>
    <source>
        <strain evidence="2">SAG 7.73</strain>
    </source>
</reference>
<name>A0A835VX27_CHLIN</name>
<proteinExistence type="predicted"/>
<dbReference type="OrthoDB" id="532588at2759"/>
<keyword evidence="3" id="KW-1185">Reference proteome</keyword>
<gene>
    <name evidence="2" type="ORF">HXX76_011432</name>
</gene>
<dbReference type="Proteomes" id="UP000650467">
    <property type="component" value="Unassembled WGS sequence"/>
</dbReference>
<evidence type="ECO:0000256" key="1">
    <source>
        <dbReference type="SAM" id="MobiDB-lite"/>
    </source>
</evidence>
<comment type="caution">
    <text evidence="2">The sequence shown here is derived from an EMBL/GenBank/DDBJ whole genome shotgun (WGS) entry which is preliminary data.</text>
</comment>
<feature type="compositionally biased region" description="Low complexity" evidence="1">
    <location>
        <begin position="46"/>
        <end position="57"/>
    </location>
</feature>
<dbReference type="EMBL" id="JAEHOC010000033">
    <property type="protein sequence ID" value="KAG2428729.1"/>
    <property type="molecule type" value="Genomic_DNA"/>
</dbReference>
<feature type="compositionally biased region" description="Low complexity" evidence="1">
    <location>
        <begin position="1"/>
        <end position="12"/>
    </location>
</feature>
<dbReference type="AlphaFoldDB" id="A0A835VX27"/>
<feature type="compositionally biased region" description="Pro residues" evidence="1">
    <location>
        <begin position="35"/>
        <end position="45"/>
    </location>
</feature>
<protein>
    <submittedName>
        <fullName evidence="2">Uncharacterized protein</fullName>
    </submittedName>
</protein>
<organism evidence="2 3">
    <name type="scientific">Chlamydomonas incerta</name>
    <dbReference type="NCBI Taxonomy" id="51695"/>
    <lineage>
        <taxon>Eukaryota</taxon>
        <taxon>Viridiplantae</taxon>
        <taxon>Chlorophyta</taxon>
        <taxon>core chlorophytes</taxon>
        <taxon>Chlorophyceae</taxon>
        <taxon>CS clade</taxon>
        <taxon>Chlamydomonadales</taxon>
        <taxon>Chlamydomonadaceae</taxon>
        <taxon>Chlamydomonas</taxon>
    </lineage>
</organism>
<feature type="region of interest" description="Disordered" evidence="1">
    <location>
        <begin position="1"/>
        <end position="84"/>
    </location>
</feature>
<sequence>MLLLLPAATLAARPPPPPAPKPKTTAAAASVPKLTPQPRPSPSPALAPSSDAAAPKSAEADDGEPSAADDTPPPQYTMGFGKCGPRLQRQRYGNWQMTYNISEQRPGKLVMWLDTQNRTAVADCFGEVKPQDFPMTAIYFAYFNFTEGVAAWSPALDLTPYRQTSAAYWIKPSLACRPPPPPPPPQVNGKSLFTVRDLKDFGTNTATSSTYSLKGTHNGLIRPSPSKYKIEIVKNCDTSDCTQIPEPSSVFISPQGHVVWSVWSVSQTLIVNGYTVLNHAWCPVQSAVNVQ</sequence>